<comment type="caution">
    <text evidence="1">The sequence shown here is derived from an EMBL/GenBank/DDBJ whole genome shotgun (WGS) entry which is preliminary data.</text>
</comment>
<dbReference type="EMBL" id="MHMA01000030">
    <property type="protein sequence ID" value="OGZ19919.1"/>
    <property type="molecule type" value="Genomic_DNA"/>
</dbReference>
<reference evidence="1 2" key="1">
    <citation type="journal article" date="2016" name="Nat. Commun.">
        <title>Thousands of microbial genomes shed light on interconnected biogeochemical processes in an aquifer system.</title>
        <authorList>
            <person name="Anantharaman K."/>
            <person name="Brown C.T."/>
            <person name="Hug L.A."/>
            <person name="Sharon I."/>
            <person name="Castelle C.J."/>
            <person name="Probst A.J."/>
            <person name="Thomas B.C."/>
            <person name="Singh A."/>
            <person name="Wilkins M.J."/>
            <person name="Karaoz U."/>
            <person name="Brodie E.L."/>
            <person name="Williams K.H."/>
            <person name="Hubbard S.S."/>
            <person name="Banfield J.F."/>
        </authorList>
    </citation>
    <scope>NUCLEOTIDE SEQUENCE [LARGE SCALE GENOMIC DNA]</scope>
</reference>
<accession>A0A1G2E2K7</accession>
<evidence type="ECO:0000313" key="1">
    <source>
        <dbReference type="EMBL" id="OGZ19919.1"/>
    </source>
</evidence>
<evidence type="ECO:0000313" key="2">
    <source>
        <dbReference type="Proteomes" id="UP000178721"/>
    </source>
</evidence>
<protein>
    <submittedName>
        <fullName evidence="1">Uncharacterized protein</fullName>
    </submittedName>
</protein>
<dbReference type="Proteomes" id="UP000178721">
    <property type="component" value="Unassembled WGS sequence"/>
</dbReference>
<proteinExistence type="predicted"/>
<gene>
    <name evidence="1" type="ORF">A2654_00415</name>
</gene>
<dbReference type="AlphaFoldDB" id="A0A1G2E2K7"/>
<name>A0A1G2E2K7_9BACT</name>
<sequence length="114" mass="13336">MKENHKVQAQKWLEHLRSGTDQYESFLKYLHEEVQKGGFTLKDIGTSEEELEQLRVKGCKTSAQKWLEYLRSGADQYDSFLKYLREEVQKGGLTLKDIGTSKEELEKLRPVTVR</sequence>
<organism evidence="1 2">
    <name type="scientific">Candidatus Nealsonbacteria bacterium RIFCSPHIGHO2_01_FULL_43_31</name>
    <dbReference type="NCBI Taxonomy" id="1801665"/>
    <lineage>
        <taxon>Bacteria</taxon>
        <taxon>Candidatus Nealsoniibacteriota</taxon>
    </lineage>
</organism>